<dbReference type="Gene3D" id="1.10.565.10">
    <property type="entry name" value="Retinoid X Receptor"/>
    <property type="match status" value="1"/>
</dbReference>
<dbReference type="SUPFAM" id="SSF48508">
    <property type="entry name" value="Nuclear receptor ligand-binding domain"/>
    <property type="match status" value="1"/>
</dbReference>
<evidence type="ECO:0000313" key="4">
    <source>
        <dbReference type="Proteomes" id="UP000887577"/>
    </source>
</evidence>
<keyword evidence="2" id="KW-0804">Transcription</keyword>
<dbReference type="WBParaSite" id="PSU_v2.g10855.t1">
    <property type="protein sequence ID" value="PSU_v2.g10855.t1"/>
    <property type="gene ID" value="PSU_v2.g10855"/>
</dbReference>
<keyword evidence="4" id="KW-1185">Reference proteome</keyword>
<reference evidence="5" key="1">
    <citation type="submission" date="2022-11" db="UniProtKB">
        <authorList>
            <consortium name="WormBaseParasite"/>
        </authorList>
    </citation>
    <scope>IDENTIFICATION</scope>
</reference>
<evidence type="ECO:0000256" key="1">
    <source>
        <dbReference type="ARBA" id="ARBA00023015"/>
    </source>
</evidence>
<dbReference type="Proteomes" id="UP000887577">
    <property type="component" value="Unplaced"/>
</dbReference>
<organism evidence="4 5">
    <name type="scientific">Panagrolaimus superbus</name>
    <dbReference type="NCBI Taxonomy" id="310955"/>
    <lineage>
        <taxon>Eukaryota</taxon>
        <taxon>Metazoa</taxon>
        <taxon>Ecdysozoa</taxon>
        <taxon>Nematoda</taxon>
        <taxon>Chromadorea</taxon>
        <taxon>Rhabditida</taxon>
        <taxon>Tylenchina</taxon>
        <taxon>Panagrolaimomorpha</taxon>
        <taxon>Panagrolaimoidea</taxon>
        <taxon>Panagrolaimidae</taxon>
        <taxon>Panagrolaimus</taxon>
    </lineage>
</organism>
<evidence type="ECO:0000313" key="5">
    <source>
        <dbReference type="WBParaSite" id="PSU_v2.g10855.t1"/>
    </source>
</evidence>
<keyword evidence="3" id="KW-0675">Receptor</keyword>
<dbReference type="AlphaFoldDB" id="A0A914XYU4"/>
<keyword evidence="1" id="KW-0805">Transcription regulation</keyword>
<dbReference type="InterPro" id="IPR035500">
    <property type="entry name" value="NHR-like_dom_sf"/>
</dbReference>
<name>A0A914XYU4_9BILA</name>
<evidence type="ECO:0000256" key="2">
    <source>
        <dbReference type="ARBA" id="ARBA00023163"/>
    </source>
</evidence>
<evidence type="ECO:0000256" key="3">
    <source>
        <dbReference type="ARBA" id="ARBA00023170"/>
    </source>
</evidence>
<accession>A0A914XYU4</accession>
<proteinExistence type="predicted"/>
<protein>
    <submittedName>
        <fullName evidence="5">Uncharacterized protein</fullName>
    </submittedName>
</protein>
<sequence length="73" mass="8356">MQNNIKGLPLSGGTYFPRDKSEQDLIGSDLKPYLTQLANWIYDEFTVPAKEMLLTPTEYALLRLLVFFVPGLY</sequence>